<sequence>MADVQHAPLPEASQPQPIPGAVQMPARSSATVAPSSASRLRNSYLNPDVFSPVNQNGSYECDRVLKSGFVQKRTRKTKAWKPIFLVLRANYLSIYKDQNEDKLRQKINLADLTAVAFLKDPKQKRQNVFGLFSPSRNYHLEAASRRDAEEWVDLIRREARIEEEEEELLLASPGGNGTGTYNGFDRAMQHYNQSRRLYDDRLGSSSPEPHDPIPRTARTKALGLTGQRRTSHTIEYSGNELASQSDFSDLEPSRARGTSSVSIPEEPGAVQAGDRPMLGRNISQMSGFNMELDPERVVWQGYLLYLKNKGGVRQWKDLWVVIRPRNFALYKNDSEYSPTLIIPLSSVINAVEIDPLSKTKRHCLQVITEEKSYKFCAHNEEGLDKSLGAFKSLLAKRKDQETKTNRSR</sequence>
<dbReference type="AlphaFoldDB" id="A0A2T3AWZ3"/>
<dbReference type="InterPro" id="IPR001849">
    <property type="entry name" value="PH_domain"/>
</dbReference>
<dbReference type="GeneID" id="36576375"/>
<evidence type="ECO:0000313" key="4">
    <source>
        <dbReference type="Proteomes" id="UP000241818"/>
    </source>
</evidence>
<dbReference type="RefSeq" id="XP_024719179.1">
    <property type="nucleotide sequence ID" value="XM_024868294.1"/>
</dbReference>
<evidence type="ECO:0000259" key="2">
    <source>
        <dbReference type="PROSITE" id="PS50003"/>
    </source>
</evidence>
<feature type="compositionally biased region" description="Basic and acidic residues" evidence="1">
    <location>
        <begin position="199"/>
        <end position="213"/>
    </location>
</feature>
<feature type="region of interest" description="Disordered" evidence="1">
    <location>
        <begin position="1"/>
        <end position="27"/>
    </location>
</feature>
<accession>A0A2T3AWZ3</accession>
<dbReference type="InterPro" id="IPR011993">
    <property type="entry name" value="PH-like_dom_sf"/>
</dbReference>
<feature type="region of interest" description="Disordered" evidence="1">
    <location>
        <begin position="199"/>
        <end position="276"/>
    </location>
</feature>
<dbReference type="InParanoid" id="A0A2T3AWZ3"/>
<dbReference type="Proteomes" id="UP000241818">
    <property type="component" value="Unassembled WGS sequence"/>
</dbReference>
<dbReference type="PANTHER" id="PTHR14336">
    <property type="entry name" value="TANDEM PH DOMAIN CONTAINING PROTEIN"/>
    <property type="match status" value="1"/>
</dbReference>
<dbReference type="OrthoDB" id="2157866at2759"/>
<dbReference type="PANTHER" id="PTHR14336:SF15">
    <property type="entry name" value="DUAL ADAPTER FOR PHOSPHOTYROSINE AND 3-PHOSPHOTYROSINE AND 3-PHOSPHOINOSITIDE"/>
    <property type="match status" value="1"/>
</dbReference>
<dbReference type="SMART" id="SM00233">
    <property type="entry name" value="PH"/>
    <property type="match status" value="2"/>
</dbReference>
<dbReference type="Gene3D" id="2.30.29.30">
    <property type="entry name" value="Pleckstrin-homology domain (PH domain)/Phosphotyrosine-binding domain (PTB)"/>
    <property type="match status" value="2"/>
</dbReference>
<dbReference type="Pfam" id="PF00169">
    <property type="entry name" value="PH"/>
    <property type="match status" value="2"/>
</dbReference>
<organism evidence="3 4">
    <name type="scientific">Amorphotheca resinae ATCC 22711</name>
    <dbReference type="NCBI Taxonomy" id="857342"/>
    <lineage>
        <taxon>Eukaryota</taxon>
        <taxon>Fungi</taxon>
        <taxon>Dikarya</taxon>
        <taxon>Ascomycota</taxon>
        <taxon>Pezizomycotina</taxon>
        <taxon>Leotiomycetes</taxon>
        <taxon>Helotiales</taxon>
        <taxon>Amorphothecaceae</taxon>
        <taxon>Amorphotheca</taxon>
    </lineage>
</organism>
<dbReference type="FunFam" id="2.30.29.30:FF:000286">
    <property type="entry name" value="PH-protein kinase domain containing protein"/>
    <property type="match status" value="1"/>
</dbReference>
<evidence type="ECO:0000256" key="1">
    <source>
        <dbReference type="SAM" id="MobiDB-lite"/>
    </source>
</evidence>
<feature type="domain" description="PH" evidence="2">
    <location>
        <begin position="296"/>
        <end position="395"/>
    </location>
</feature>
<proteinExistence type="predicted"/>
<feature type="domain" description="PH" evidence="2">
    <location>
        <begin position="63"/>
        <end position="160"/>
    </location>
</feature>
<keyword evidence="4" id="KW-1185">Reference proteome</keyword>
<dbReference type="STRING" id="857342.A0A2T3AWZ3"/>
<dbReference type="EMBL" id="KZ679014">
    <property type="protein sequence ID" value="PSS13188.1"/>
    <property type="molecule type" value="Genomic_DNA"/>
</dbReference>
<gene>
    <name evidence="3" type="ORF">M430DRAFT_52367</name>
</gene>
<dbReference type="InterPro" id="IPR051707">
    <property type="entry name" value="PI-Interact_SigTrans_Reg"/>
</dbReference>
<dbReference type="CDD" id="cd13298">
    <property type="entry name" value="PH1_PH_fungal"/>
    <property type="match status" value="1"/>
</dbReference>
<protein>
    <recommendedName>
        <fullName evidence="2">PH domain-containing protein</fullName>
    </recommendedName>
</protein>
<dbReference type="PROSITE" id="PS50003">
    <property type="entry name" value="PH_DOMAIN"/>
    <property type="match status" value="2"/>
</dbReference>
<name>A0A2T3AWZ3_AMORE</name>
<reference evidence="3 4" key="1">
    <citation type="journal article" date="2018" name="New Phytol.">
        <title>Comparative genomics and transcriptomics depict ericoid mycorrhizal fungi as versatile saprotrophs and plant mutualists.</title>
        <authorList>
            <person name="Martino E."/>
            <person name="Morin E."/>
            <person name="Grelet G.A."/>
            <person name="Kuo A."/>
            <person name="Kohler A."/>
            <person name="Daghino S."/>
            <person name="Barry K.W."/>
            <person name="Cichocki N."/>
            <person name="Clum A."/>
            <person name="Dockter R.B."/>
            <person name="Hainaut M."/>
            <person name="Kuo R.C."/>
            <person name="LaButti K."/>
            <person name="Lindahl B.D."/>
            <person name="Lindquist E.A."/>
            <person name="Lipzen A."/>
            <person name="Khouja H.R."/>
            <person name="Magnuson J."/>
            <person name="Murat C."/>
            <person name="Ohm R.A."/>
            <person name="Singer S.W."/>
            <person name="Spatafora J.W."/>
            <person name="Wang M."/>
            <person name="Veneault-Fourrey C."/>
            <person name="Henrissat B."/>
            <person name="Grigoriev I.V."/>
            <person name="Martin F.M."/>
            <person name="Perotto S."/>
        </authorList>
    </citation>
    <scope>NUCLEOTIDE SEQUENCE [LARGE SCALE GENOMIC DNA]</scope>
    <source>
        <strain evidence="3 4">ATCC 22711</strain>
    </source>
</reference>
<dbReference type="SUPFAM" id="SSF50729">
    <property type="entry name" value="PH domain-like"/>
    <property type="match status" value="2"/>
</dbReference>
<feature type="compositionally biased region" description="Polar residues" evidence="1">
    <location>
        <begin position="233"/>
        <end position="247"/>
    </location>
</feature>
<evidence type="ECO:0000313" key="3">
    <source>
        <dbReference type="EMBL" id="PSS13188.1"/>
    </source>
</evidence>
<dbReference type="CDD" id="cd13299">
    <property type="entry name" value="PH2_PH_fungal"/>
    <property type="match status" value="1"/>
</dbReference>